<feature type="signal peptide" evidence="1">
    <location>
        <begin position="1"/>
        <end position="21"/>
    </location>
</feature>
<dbReference type="AlphaFoldDB" id="A0A1L9NUL3"/>
<dbReference type="STRING" id="696762.PFRI_27630"/>
<dbReference type="EMBL" id="MLCB01000159">
    <property type="protein sequence ID" value="OJI92988.1"/>
    <property type="molecule type" value="Genomic_DNA"/>
</dbReference>
<comment type="caution">
    <text evidence="2">The sequence shown here is derived from an EMBL/GenBank/DDBJ whole genome shotgun (WGS) entry which is preliminary data.</text>
</comment>
<keyword evidence="3" id="KW-1185">Reference proteome</keyword>
<evidence type="ECO:0000256" key="1">
    <source>
        <dbReference type="SAM" id="SignalP"/>
    </source>
</evidence>
<keyword evidence="1" id="KW-0732">Signal</keyword>
<organism evidence="2 3">
    <name type="scientific">Planktotalea frisia</name>
    <dbReference type="NCBI Taxonomy" id="696762"/>
    <lineage>
        <taxon>Bacteria</taxon>
        <taxon>Pseudomonadati</taxon>
        <taxon>Pseudomonadota</taxon>
        <taxon>Alphaproteobacteria</taxon>
        <taxon>Rhodobacterales</taxon>
        <taxon>Paracoccaceae</taxon>
        <taxon>Planktotalea</taxon>
    </lineage>
</organism>
<feature type="chain" id="PRO_5012928201" evidence="1">
    <location>
        <begin position="22"/>
        <end position="134"/>
    </location>
</feature>
<evidence type="ECO:0000313" key="3">
    <source>
        <dbReference type="Proteomes" id="UP000184514"/>
    </source>
</evidence>
<proteinExistence type="predicted"/>
<protein>
    <submittedName>
        <fullName evidence="2">Uncharacterized protein</fullName>
    </submittedName>
</protein>
<accession>A0A1L9NUL3</accession>
<reference evidence="2 3" key="1">
    <citation type="submission" date="2016-10" db="EMBL/GenBank/DDBJ databases">
        <title>Genome sequence of Planktotalea frisia SH6-1.</title>
        <authorList>
            <person name="Poehlein A."/>
            <person name="Bakenhus I."/>
            <person name="Voget S."/>
            <person name="Brinkhoff T."/>
            <person name="Simon M."/>
        </authorList>
    </citation>
    <scope>NUCLEOTIDE SEQUENCE [LARGE SCALE GENOMIC DNA]</scope>
    <source>
        <strain evidence="2 3">SH6-1</strain>
    </source>
</reference>
<sequence>MAVMKSKLLMFLATIPLAAQAQSQFEAELCEAATNNRTIEMVYDKDASKGCEPRLIDVHQVAIGNNGSLYMHGWQFRGCTKGRDFEAKRIFKFEKIKSVKLIGSTFGEKSQAAKDAGWDGCIGSNCFIKENICE</sequence>
<gene>
    <name evidence="2" type="ORF">PFRI_27630</name>
</gene>
<name>A0A1L9NUL3_9RHOB</name>
<evidence type="ECO:0000313" key="2">
    <source>
        <dbReference type="EMBL" id="OJI92988.1"/>
    </source>
</evidence>
<dbReference type="Proteomes" id="UP000184514">
    <property type="component" value="Unassembled WGS sequence"/>
</dbReference>